<evidence type="ECO:0000256" key="1">
    <source>
        <dbReference type="ARBA" id="ARBA00022849"/>
    </source>
</evidence>
<dbReference type="CDD" id="cd16345">
    <property type="entry name" value="LMWP_ArsC"/>
    <property type="match status" value="1"/>
</dbReference>
<accession>A0A2A8D079</accession>
<dbReference type="InterPro" id="IPR023485">
    <property type="entry name" value="Ptyr_pPase"/>
</dbReference>
<dbReference type="Gene3D" id="3.40.50.2300">
    <property type="match status" value="1"/>
</dbReference>
<comment type="caution">
    <text evidence="3">The sequence shown here is derived from an EMBL/GenBank/DDBJ whole genome shotgun (WGS) entry which is preliminary data.</text>
</comment>
<dbReference type="PANTHER" id="PTHR43428:SF1">
    <property type="entry name" value="ARSENATE REDUCTASE"/>
    <property type="match status" value="1"/>
</dbReference>
<proteinExistence type="predicted"/>
<dbReference type="RefSeq" id="WP_098074830.1">
    <property type="nucleotide sequence ID" value="NZ_PDEQ01000002.1"/>
</dbReference>
<dbReference type="OrthoDB" id="9799096at2"/>
<dbReference type="EMBL" id="PDEQ01000002">
    <property type="protein sequence ID" value="PEN14294.1"/>
    <property type="molecule type" value="Genomic_DNA"/>
</dbReference>
<dbReference type="GO" id="GO:0046685">
    <property type="term" value="P:response to arsenic-containing substance"/>
    <property type="evidence" value="ECO:0007669"/>
    <property type="project" value="UniProtKB-KW"/>
</dbReference>
<dbReference type="InterPro" id="IPR036196">
    <property type="entry name" value="Ptyr_pPase_sf"/>
</dbReference>
<name>A0A2A8D079_9BACT</name>
<organism evidence="3 4">
    <name type="scientific">Longibacter salinarum</name>
    <dbReference type="NCBI Taxonomy" id="1850348"/>
    <lineage>
        <taxon>Bacteria</taxon>
        <taxon>Pseudomonadati</taxon>
        <taxon>Rhodothermota</taxon>
        <taxon>Rhodothermia</taxon>
        <taxon>Rhodothermales</taxon>
        <taxon>Salisaetaceae</taxon>
        <taxon>Longibacter</taxon>
    </lineage>
</organism>
<reference evidence="3 4" key="1">
    <citation type="submission" date="2017-10" db="EMBL/GenBank/DDBJ databases">
        <title>Draft genome of Longibacter Salinarum.</title>
        <authorList>
            <person name="Goh K.M."/>
            <person name="Shamsir M.S."/>
            <person name="Lim S.W."/>
        </authorList>
    </citation>
    <scope>NUCLEOTIDE SEQUENCE [LARGE SCALE GENOMIC DNA]</scope>
    <source>
        <strain evidence="3 4">KCTC 52045</strain>
    </source>
</reference>
<dbReference type="PANTHER" id="PTHR43428">
    <property type="entry name" value="ARSENATE REDUCTASE"/>
    <property type="match status" value="1"/>
</dbReference>
<keyword evidence="1" id="KW-0059">Arsenical resistance</keyword>
<keyword evidence="4" id="KW-1185">Reference proteome</keyword>
<dbReference type="AlphaFoldDB" id="A0A2A8D079"/>
<evidence type="ECO:0000259" key="2">
    <source>
        <dbReference type="SMART" id="SM00226"/>
    </source>
</evidence>
<dbReference type="SMART" id="SM00226">
    <property type="entry name" value="LMWPc"/>
    <property type="match status" value="1"/>
</dbReference>
<gene>
    <name evidence="3" type="ORF">CRI94_04450</name>
</gene>
<feature type="domain" description="Phosphotyrosine protein phosphatase I" evidence="2">
    <location>
        <begin position="7"/>
        <end position="138"/>
    </location>
</feature>
<evidence type="ECO:0000313" key="4">
    <source>
        <dbReference type="Proteomes" id="UP000220102"/>
    </source>
</evidence>
<sequence>MTAQDTTRVLFVCTANAARSQMAEALLRARGGDAYSVYSAGSEPTEVHPLAVEAMADLDIDLTGHRSESLDTYRDDVFDYVITLCAGTRDVSPSIRANEMVIHRPFDDPDGYPEAKQPQAFRRIRDEIADWIDQLFLLQAA</sequence>
<dbReference type="Proteomes" id="UP000220102">
    <property type="component" value="Unassembled WGS sequence"/>
</dbReference>
<dbReference type="Pfam" id="PF01451">
    <property type="entry name" value="LMWPc"/>
    <property type="match status" value="1"/>
</dbReference>
<protein>
    <submittedName>
        <fullName evidence="3">Low molecular weight phosphatase family protein</fullName>
    </submittedName>
</protein>
<dbReference type="SUPFAM" id="SSF52788">
    <property type="entry name" value="Phosphotyrosine protein phosphatases I"/>
    <property type="match status" value="1"/>
</dbReference>
<evidence type="ECO:0000313" key="3">
    <source>
        <dbReference type="EMBL" id="PEN14294.1"/>
    </source>
</evidence>